<gene>
    <name evidence="1" type="ORF">SCALOS_LOCUS5128</name>
</gene>
<sequence>MNKRKSPKYPELEKAIFSWVQELYSKLKLVTHAMIQIKAKTLSQKSPYITYYPGITKSKFSNNNQHRTSVAQKLLEDLQLQQQEFLSFVLYNRIQYNYLLALIDNIDKTPLLFNLPNNTTIDNCDANTVSIQT</sequence>
<evidence type="ECO:0000313" key="2">
    <source>
        <dbReference type="Proteomes" id="UP000789860"/>
    </source>
</evidence>
<organism evidence="1 2">
    <name type="scientific">Scutellospora calospora</name>
    <dbReference type="NCBI Taxonomy" id="85575"/>
    <lineage>
        <taxon>Eukaryota</taxon>
        <taxon>Fungi</taxon>
        <taxon>Fungi incertae sedis</taxon>
        <taxon>Mucoromycota</taxon>
        <taxon>Glomeromycotina</taxon>
        <taxon>Glomeromycetes</taxon>
        <taxon>Diversisporales</taxon>
        <taxon>Gigasporaceae</taxon>
        <taxon>Scutellospora</taxon>
    </lineage>
</organism>
<dbReference type="Proteomes" id="UP000789860">
    <property type="component" value="Unassembled WGS sequence"/>
</dbReference>
<reference evidence="1" key="1">
    <citation type="submission" date="2021-06" db="EMBL/GenBank/DDBJ databases">
        <authorList>
            <person name="Kallberg Y."/>
            <person name="Tangrot J."/>
            <person name="Rosling A."/>
        </authorList>
    </citation>
    <scope>NUCLEOTIDE SEQUENCE</scope>
    <source>
        <strain evidence="1">AU212A</strain>
    </source>
</reference>
<name>A0ACA9LVP4_9GLOM</name>
<proteinExistence type="predicted"/>
<feature type="non-terminal residue" evidence="1">
    <location>
        <position position="133"/>
    </location>
</feature>
<dbReference type="EMBL" id="CAJVPM010007869">
    <property type="protein sequence ID" value="CAG8549584.1"/>
    <property type="molecule type" value="Genomic_DNA"/>
</dbReference>
<keyword evidence="2" id="KW-1185">Reference proteome</keyword>
<evidence type="ECO:0000313" key="1">
    <source>
        <dbReference type="EMBL" id="CAG8549584.1"/>
    </source>
</evidence>
<accession>A0ACA9LVP4</accession>
<comment type="caution">
    <text evidence="1">The sequence shown here is derived from an EMBL/GenBank/DDBJ whole genome shotgun (WGS) entry which is preliminary data.</text>
</comment>
<protein>
    <submittedName>
        <fullName evidence="1">8602_t:CDS:1</fullName>
    </submittedName>
</protein>